<evidence type="ECO:0000259" key="4">
    <source>
        <dbReference type="PROSITE" id="PS50048"/>
    </source>
</evidence>
<feature type="domain" description="Zn(2)-C6 fungal-type" evidence="4">
    <location>
        <begin position="73"/>
        <end position="101"/>
    </location>
</feature>
<dbReference type="SUPFAM" id="SSF57701">
    <property type="entry name" value="Zn2/Cys6 DNA-binding domain"/>
    <property type="match status" value="1"/>
</dbReference>
<comment type="subcellular location">
    <subcellularLocation>
        <location evidence="1">Nucleus</location>
    </subcellularLocation>
</comment>
<evidence type="ECO:0000313" key="6">
    <source>
        <dbReference type="Proteomes" id="UP001583280"/>
    </source>
</evidence>
<reference evidence="5 6" key="1">
    <citation type="journal article" date="2024" name="IMA Fungus">
        <title>IMA Genome - F19 : A genome assembly and annotation guide to empower mycologists, including annotated draft genome sequences of Ceratocystis pirilliformis, Diaporthe australafricana, Fusarium ophioides, Paecilomyces lecythidis, and Sporothrix stenoceras.</title>
        <authorList>
            <person name="Aylward J."/>
            <person name="Wilson A.M."/>
            <person name="Visagie C.M."/>
            <person name="Spraker J."/>
            <person name="Barnes I."/>
            <person name="Buitendag C."/>
            <person name="Ceriani C."/>
            <person name="Del Mar Angel L."/>
            <person name="du Plessis D."/>
            <person name="Fuchs T."/>
            <person name="Gasser K."/>
            <person name="Kramer D."/>
            <person name="Li W."/>
            <person name="Munsamy K."/>
            <person name="Piso A."/>
            <person name="Price J.L."/>
            <person name="Sonnekus B."/>
            <person name="Thomas C."/>
            <person name="van der Nest A."/>
            <person name="van Dijk A."/>
            <person name="van Heerden A."/>
            <person name="van Vuuren N."/>
            <person name="Yilmaz N."/>
            <person name="Duong T.A."/>
            <person name="van der Merwe N.A."/>
            <person name="Wingfield M.J."/>
            <person name="Wingfield B.D."/>
        </authorList>
    </citation>
    <scope>NUCLEOTIDE SEQUENCE [LARGE SCALE GENOMIC DNA]</scope>
    <source>
        <strain evidence="5 6">CMW 12675</strain>
    </source>
</reference>
<evidence type="ECO:0000256" key="3">
    <source>
        <dbReference type="SAM" id="MobiDB-lite"/>
    </source>
</evidence>
<dbReference type="InterPro" id="IPR001138">
    <property type="entry name" value="Zn2Cys6_DnaBD"/>
</dbReference>
<evidence type="ECO:0000256" key="2">
    <source>
        <dbReference type="ARBA" id="ARBA00023242"/>
    </source>
</evidence>
<dbReference type="Gene3D" id="4.10.240.10">
    <property type="entry name" value="Zn(2)-C6 fungal-type DNA-binding domain"/>
    <property type="match status" value="1"/>
</dbReference>
<dbReference type="Pfam" id="PF11951">
    <property type="entry name" value="Fungal_trans_2"/>
    <property type="match status" value="1"/>
</dbReference>
<protein>
    <recommendedName>
        <fullName evidence="4">Zn(2)-C6 fungal-type domain-containing protein</fullName>
    </recommendedName>
</protein>
<dbReference type="PANTHER" id="PTHR37534">
    <property type="entry name" value="TRANSCRIPTIONAL ACTIVATOR PROTEIN UGA3"/>
    <property type="match status" value="1"/>
</dbReference>
<comment type="caution">
    <text evidence="5">The sequence shown here is derived from an EMBL/GenBank/DDBJ whole genome shotgun (WGS) entry which is preliminary data.</text>
</comment>
<dbReference type="InterPro" id="IPR021858">
    <property type="entry name" value="Fun_TF"/>
</dbReference>
<name>A0ABR3Z039_9PEZI</name>
<evidence type="ECO:0000256" key="1">
    <source>
        <dbReference type="ARBA" id="ARBA00004123"/>
    </source>
</evidence>
<feature type="region of interest" description="Disordered" evidence="3">
    <location>
        <begin position="1"/>
        <end position="65"/>
    </location>
</feature>
<feature type="compositionally biased region" description="Polar residues" evidence="3">
    <location>
        <begin position="56"/>
        <end position="65"/>
    </location>
</feature>
<keyword evidence="2" id="KW-0539">Nucleus</keyword>
<keyword evidence="6" id="KW-1185">Reference proteome</keyword>
<sequence length="770" mass="86537">MRSQKSLENEGPCPFATTSQSIAKASTASPGYKEKELALRPIVCKKNSDLPDSEPPRSTTKHSQSTRVRSFGGCFTCRTRKVKCDETHPICLQCERSKLICAGYEAKIRFILHHQGKSRLGTSQTEHNGGHGRRMLFTEDQRQLMSQQLTEMVHLGEIDAFLSNLESELLDNPETGVTPSLVHAGPFAIFRADGPRDSPPQGECTAQSSYIAPPALASSESSTTTSNAVISGLAADGEEDLEHIFMAESNTPPAAWLDSRQLVQQFSPSLNFCVNSISDASAVTDPASHLSPNNILELSTLSRLDTLITSNFTHTSDPSVMFQTQFLLNHYKSQMGKIFSPLRSQKPPWSILHFPRALSAFSELAVFNKINHSHAALFYAVLAVSAFNWDNLNRSYKSQSAYWRYVGGEFWLYAKRQLELSGEAEFFGDSKAKYKDILMSMLTMVTIAVITGQQDEARSFLLSAEMFISVRGISKAIKSRKIKLLHCIYLYLRIIEESTFMYPLDRQPLGNLSVPLDQMLFPSLRTNSLCVGRDVDQQCGTHFEHGLFEDPGVLGLKSGLSFFAEIYGIPGELLSYVSRITFLANEAHLVERTSPDFTVTFNRQDACQKLETEICEWEYSTEPQGAHQTGPVPTVVKLSIMPHLIIAFHSAVLIFFYRRIRKVHPLMLQHWVNQTIAKLELYEYEQHNFSIVSSGIVWPFFIAGAEAMGEPLQARFLKALYENAESTGMWNFGRAADILKALWEYRQSSNQPLFTWMDFMRERRLSLVAT</sequence>
<dbReference type="Pfam" id="PF00172">
    <property type="entry name" value="Zn_clus"/>
    <property type="match status" value="1"/>
</dbReference>
<dbReference type="Proteomes" id="UP001583280">
    <property type="component" value="Unassembled WGS sequence"/>
</dbReference>
<dbReference type="PANTHER" id="PTHR37534:SF46">
    <property type="entry name" value="ZN(II)2CYS6 TRANSCRIPTION FACTOR (EUROFUNG)"/>
    <property type="match status" value="1"/>
</dbReference>
<dbReference type="SMART" id="SM00066">
    <property type="entry name" value="GAL4"/>
    <property type="match status" value="1"/>
</dbReference>
<feature type="compositionally biased region" description="Polar residues" evidence="3">
    <location>
        <begin position="16"/>
        <end position="29"/>
    </location>
</feature>
<gene>
    <name evidence="5" type="ORF">Cpir12675_004019</name>
</gene>
<accession>A0ABR3Z039</accession>
<dbReference type="EMBL" id="JAWDJO010000105">
    <property type="protein sequence ID" value="KAL1893672.1"/>
    <property type="molecule type" value="Genomic_DNA"/>
</dbReference>
<organism evidence="5 6">
    <name type="scientific">Ceratocystis pirilliformis</name>
    <dbReference type="NCBI Taxonomy" id="259994"/>
    <lineage>
        <taxon>Eukaryota</taxon>
        <taxon>Fungi</taxon>
        <taxon>Dikarya</taxon>
        <taxon>Ascomycota</taxon>
        <taxon>Pezizomycotina</taxon>
        <taxon>Sordariomycetes</taxon>
        <taxon>Hypocreomycetidae</taxon>
        <taxon>Microascales</taxon>
        <taxon>Ceratocystidaceae</taxon>
        <taxon>Ceratocystis</taxon>
    </lineage>
</organism>
<dbReference type="CDD" id="cd00067">
    <property type="entry name" value="GAL4"/>
    <property type="match status" value="1"/>
</dbReference>
<proteinExistence type="predicted"/>
<dbReference type="InterPro" id="IPR036864">
    <property type="entry name" value="Zn2-C6_fun-type_DNA-bd_sf"/>
</dbReference>
<evidence type="ECO:0000313" key="5">
    <source>
        <dbReference type="EMBL" id="KAL1893672.1"/>
    </source>
</evidence>
<dbReference type="PROSITE" id="PS00463">
    <property type="entry name" value="ZN2_CY6_FUNGAL_1"/>
    <property type="match status" value="1"/>
</dbReference>
<dbReference type="PROSITE" id="PS50048">
    <property type="entry name" value="ZN2_CY6_FUNGAL_2"/>
    <property type="match status" value="1"/>
</dbReference>